<evidence type="ECO:0000256" key="5">
    <source>
        <dbReference type="ARBA" id="ARBA00023212"/>
    </source>
</evidence>
<comment type="similarity">
    <text evidence="2">Belongs to the TPX2 family.</text>
</comment>
<keyword evidence="9" id="KW-1185">Reference proteome</keyword>
<feature type="compositionally biased region" description="Polar residues" evidence="6">
    <location>
        <begin position="15"/>
        <end position="24"/>
    </location>
</feature>
<dbReference type="GO" id="GO:0005874">
    <property type="term" value="C:microtubule"/>
    <property type="evidence" value="ECO:0007669"/>
    <property type="project" value="UniProtKB-KW"/>
</dbReference>
<feature type="domain" description="TPX2 C-terminal" evidence="7">
    <location>
        <begin position="209"/>
        <end position="278"/>
    </location>
</feature>
<feature type="compositionally biased region" description="Polar residues" evidence="6">
    <location>
        <begin position="357"/>
        <end position="374"/>
    </location>
</feature>
<accession>A0ABD2Z9X3</accession>
<gene>
    <name evidence="8" type="ORF">ACH5RR_023177</name>
</gene>
<comment type="subcellular location">
    <subcellularLocation>
        <location evidence="1">Cytoplasm</location>
        <location evidence="1">Cytoskeleton</location>
    </subcellularLocation>
</comment>
<feature type="compositionally biased region" description="Basic and acidic residues" evidence="6">
    <location>
        <begin position="377"/>
        <end position="399"/>
    </location>
</feature>
<feature type="region of interest" description="Disordered" evidence="6">
    <location>
        <begin position="424"/>
        <end position="448"/>
    </location>
</feature>
<proteinExistence type="inferred from homology"/>
<dbReference type="PANTHER" id="PTHR46372:SF6">
    <property type="entry name" value="PROTEIN WVD2-LIKE 1"/>
    <property type="match status" value="1"/>
</dbReference>
<reference evidence="8 9" key="1">
    <citation type="submission" date="2024-11" db="EMBL/GenBank/DDBJ databases">
        <title>A near-complete genome assembly of Cinchona calisaya.</title>
        <authorList>
            <person name="Lian D.C."/>
            <person name="Zhao X.W."/>
            <person name="Wei L."/>
        </authorList>
    </citation>
    <scope>NUCLEOTIDE SEQUENCE [LARGE SCALE GENOMIC DNA]</scope>
    <source>
        <tissue evidence="8">Nenye</tissue>
    </source>
</reference>
<evidence type="ECO:0000256" key="6">
    <source>
        <dbReference type="SAM" id="MobiDB-lite"/>
    </source>
</evidence>
<dbReference type="InterPro" id="IPR027329">
    <property type="entry name" value="TPX2_C"/>
</dbReference>
<keyword evidence="3" id="KW-0963">Cytoplasm</keyword>
<dbReference type="InterPro" id="IPR044806">
    <property type="entry name" value="WVD2/WDL1-4"/>
</dbReference>
<feature type="compositionally biased region" description="Low complexity" evidence="6">
    <location>
        <begin position="126"/>
        <end position="139"/>
    </location>
</feature>
<evidence type="ECO:0000256" key="3">
    <source>
        <dbReference type="ARBA" id="ARBA00022490"/>
    </source>
</evidence>
<feature type="compositionally biased region" description="Basic and acidic residues" evidence="6">
    <location>
        <begin position="78"/>
        <end position="92"/>
    </location>
</feature>
<protein>
    <recommendedName>
        <fullName evidence="7">TPX2 C-terminal domain-containing protein</fullName>
    </recommendedName>
</protein>
<dbReference type="Proteomes" id="UP001630127">
    <property type="component" value="Unassembled WGS sequence"/>
</dbReference>
<feature type="compositionally biased region" description="Basic and acidic residues" evidence="6">
    <location>
        <begin position="35"/>
        <end position="48"/>
    </location>
</feature>
<comment type="caution">
    <text evidence="8">The sequence shown here is derived from an EMBL/GenBank/DDBJ whole genome shotgun (WGS) entry which is preliminary data.</text>
</comment>
<organism evidence="8 9">
    <name type="scientific">Cinchona calisaya</name>
    <dbReference type="NCBI Taxonomy" id="153742"/>
    <lineage>
        <taxon>Eukaryota</taxon>
        <taxon>Viridiplantae</taxon>
        <taxon>Streptophyta</taxon>
        <taxon>Embryophyta</taxon>
        <taxon>Tracheophyta</taxon>
        <taxon>Spermatophyta</taxon>
        <taxon>Magnoliopsida</taxon>
        <taxon>eudicotyledons</taxon>
        <taxon>Gunneridae</taxon>
        <taxon>Pentapetalae</taxon>
        <taxon>asterids</taxon>
        <taxon>lamiids</taxon>
        <taxon>Gentianales</taxon>
        <taxon>Rubiaceae</taxon>
        <taxon>Cinchonoideae</taxon>
        <taxon>Cinchoneae</taxon>
        <taxon>Cinchona</taxon>
    </lineage>
</organism>
<dbReference type="Pfam" id="PF06886">
    <property type="entry name" value="TPX2"/>
    <property type="match status" value="1"/>
</dbReference>
<feature type="compositionally biased region" description="Polar residues" evidence="6">
    <location>
        <begin position="102"/>
        <end position="111"/>
    </location>
</feature>
<evidence type="ECO:0000256" key="2">
    <source>
        <dbReference type="ARBA" id="ARBA00005885"/>
    </source>
</evidence>
<dbReference type="AlphaFoldDB" id="A0ABD2Z9X3"/>
<feature type="region of interest" description="Disordered" evidence="6">
    <location>
        <begin position="265"/>
        <end position="401"/>
    </location>
</feature>
<keyword evidence="4" id="KW-0493">Microtubule</keyword>
<evidence type="ECO:0000313" key="9">
    <source>
        <dbReference type="Proteomes" id="UP001630127"/>
    </source>
</evidence>
<evidence type="ECO:0000313" key="8">
    <source>
        <dbReference type="EMBL" id="KAL3516275.1"/>
    </source>
</evidence>
<feature type="compositionally biased region" description="Basic and acidic residues" evidence="6">
    <location>
        <begin position="338"/>
        <end position="356"/>
    </location>
</feature>
<feature type="region of interest" description="Disordered" evidence="6">
    <location>
        <begin position="1"/>
        <end position="139"/>
    </location>
</feature>
<evidence type="ECO:0000256" key="4">
    <source>
        <dbReference type="ARBA" id="ARBA00022701"/>
    </source>
</evidence>
<evidence type="ECO:0000256" key="1">
    <source>
        <dbReference type="ARBA" id="ARBA00004245"/>
    </source>
</evidence>
<sequence length="448" mass="48491">MGRDVTGLRVDKKPNNTPKSNGINHVSVHVAPKIAVEREPSEVEDHSAKGTVGEDGYEKQDVLGVKSNNFNPGLAEVKSQKAESLKALEKKLTSPIKPASGSAATGSLQTSPPAPHSPSFATEKQNSSASDANAAGAVDGLNDAVKTNDLYSKMTVQKAELTSPLASMESVETDDKKYSDEEDNLSLASSAATSIRTIRSGLTVPSAPTFKCVERLERRKEFYSKLDEKHKALQAEKAEYAARTKEDEGAAIKQLRRSMVYKANPVPSFYREGPPPKVELKKLPVTRAKSPNLTRRKSCSDAAKSSKSSTEEKGACARTKRHSFGFCKEGSTTPTNFKNKDVIGGRKSDAGMKREGSSTTTKYKNMQSRQNFNGANRIRDPTKQDKQTSETSDIVHKNGTDISVVEEVTKIADHVADISVVEETTKAPYTVPDQMSADPAIVEDAGRD</sequence>
<dbReference type="PANTHER" id="PTHR46372">
    <property type="entry name" value="PROTEIN WVD2-LIKE 3"/>
    <property type="match status" value="1"/>
</dbReference>
<name>A0ABD2Z9X3_9GENT</name>
<dbReference type="EMBL" id="JBJUIK010000010">
    <property type="protein sequence ID" value="KAL3516275.1"/>
    <property type="molecule type" value="Genomic_DNA"/>
</dbReference>
<keyword evidence="5" id="KW-0206">Cytoskeleton</keyword>
<evidence type="ECO:0000259" key="7">
    <source>
        <dbReference type="Pfam" id="PF06886"/>
    </source>
</evidence>